<organism evidence="1 2">
    <name type="scientific">Caerostris extrusa</name>
    <name type="common">Bark spider</name>
    <name type="synonym">Caerostris bankana</name>
    <dbReference type="NCBI Taxonomy" id="172846"/>
    <lineage>
        <taxon>Eukaryota</taxon>
        <taxon>Metazoa</taxon>
        <taxon>Ecdysozoa</taxon>
        <taxon>Arthropoda</taxon>
        <taxon>Chelicerata</taxon>
        <taxon>Arachnida</taxon>
        <taxon>Araneae</taxon>
        <taxon>Araneomorphae</taxon>
        <taxon>Entelegynae</taxon>
        <taxon>Araneoidea</taxon>
        <taxon>Araneidae</taxon>
        <taxon>Caerostris</taxon>
    </lineage>
</organism>
<dbReference type="Proteomes" id="UP001054945">
    <property type="component" value="Unassembled WGS sequence"/>
</dbReference>
<proteinExistence type="predicted"/>
<gene>
    <name evidence="1" type="ORF">CEXT_243301</name>
</gene>
<comment type="caution">
    <text evidence="1">The sequence shown here is derived from an EMBL/GenBank/DDBJ whole genome shotgun (WGS) entry which is preliminary data.</text>
</comment>
<reference evidence="1 2" key="1">
    <citation type="submission" date="2021-06" db="EMBL/GenBank/DDBJ databases">
        <title>Caerostris extrusa draft genome.</title>
        <authorList>
            <person name="Kono N."/>
            <person name="Arakawa K."/>
        </authorList>
    </citation>
    <scope>NUCLEOTIDE SEQUENCE [LARGE SCALE GENOMIC DNA]</scope>
</reference>
<name>A0AAV4XR13_CAEEX</name>
<evidence type="ECO:0000313" key="1">
    <source>
        <dbReference type="EMBL" id="GIY96421.1"/>
    </source>
</evidence>
<sequence>MDISLEVPLNSQKLVPDCFNRTNSLELSFCRKRCLAQTQFVTYYIRCIKNFRENMSFSVLRGLYISEKYEGKDQLDIGKDSFSYGT</sequence>
<accession>A0AAV4XR13</accession>
<protein>
    <submittedName>
        <fullName evidence="1">Uncharacterized protein</fullName>
    </submittedName>
</protein>
<keyword evidence="2" id="KW-1185">Reference proteome</keyword>
<evidence type="ECO:0000313" key="2">
    <source>
        <dbReference type="Proteomes" id="UP001054945"/>
    </source>
</evidence>
<dbReference type="EMBL" id="BPLR01018046">
    <property type="protein sequence ID" value="GIY96421.1"/>
    <property type="molecule type" value="Genomic_DNA"/>
</dbReference>
<dbReference type="AlphaFoldDB" id="A0AAV4XR13"/>